<feature type="transmembrane region" description="Helical" evidence="1">
    <location>
        <begin position="12"/>
        <end position="34"/>
    </location>
</feature>
<evidence type="ECO:0000313" key="3">
    <source>
        <dbReference type="Proteomes" id="UP000008021"/>
    </source>
</evidence>
<dbReference type="EnsemblPlants" id="OMERI09G01020.1">
    <property type="protein sequence ID" value="OMERI09G01020.1"/>
    <property type="gene ID" value="OMERI09G01020"/>
</dbReference>
<evidence type="ECO:0000256" key="1">
    <source>
        <dbReference type="SAM" id="Phobius"/>
    </source>
</evidence>
<proteinExistence type="predicted"/>
<protein>
    <submittedName>
        <fullName evidence="2">Uncharacterized protein</fullName>
    </submittedName>
</protein>
<dbReference type="HOGENOM" id="CLU_2313361_0_0_1"/>
<accession>A0A0E0EPK5</accession>
<sequence>MGSRCLLGTAHPVPALGVGGGASIFLLGVAAGWWRSGTPMPAALGGGGNGGVDLGQQGRWRTLAAAARRRGGGGDELGRRPGRWRTQAVGWWGGAAQRCG</sequence>
<keyword evidence="3" id="KW-1185">Reference proteome</keyword>
<keyword evidence="1" id="KW-1133">Transmembrane helix</keyword>
<evidence type="ECO:0000313" key="2">
    <source>
        <dbReference type="EnsemblPlants" id="OMERI09G01020.1"/>
    </source>
</evidence>
<dbReference type="AlphaFoldDB" id="A0A0E0EPK5"/>
<dbReference type="Gramene" id="OMERI09G01020.1">
    <property type="protein sequence ID" value="OMERI09G01020.1"/>
    <property type="gene ID" value="OMERI09G01020"/>
</dbReference>
<organism evidence="2">
    <name type="scientific">Oryza meridionalis</name>
    <dbReference type="NCBI Taxonomy" id="40149"/>
    <lineage>
        <taxon>Eukaryota</taxon>
        <taxon>Viridiplantae</taxon>
        <taxon>Streptophyta</taxon>
        <taxon>Embryophyta</taxon>
        <taxon>Tracheophyta</taxon>
        <taxon>Spermatophyta</taxon>
        <taxon>Magnoliopsida</taxon>
        <taxon>Liliopsida</taxon>
        <taxon>Poales</taxon>
        <taxon>Poaceae</taxon>
        <taxon>BOP clade</taxon>
        <taxon>Oryzoideae</taxon>
        <taxon>Oryzeae</taxon>
        <taxon>Oryzinae</taxon>
        <taxon>Oryza</taxon>
    </lineage>
</organism>
<reference evidence="2" key="1">
    <citation type="submission" date="2015-04" db="UniProtKB">
        <authorList>
            <consortium name="EnsemblPlants"/>
        </authorList>
    </citation>
    <scope>IDENTIFICATION</scope>
</reference>
<reference evidence="2" key="2">
    <citation type="submission" date="2018-05" db="EMBL/GenBank/DDBJ databases">
        <title>OmerRS3 (Oryza meridionalis Reference Sequence Version 3).</title>
        <authorList>
            <person name="Zhang J."/>
            <person name="Kudrna D."/>
            <person name="Lee S."/>
            <person name="Talag J."/>
            <person name="Welchert J."/>
            <person name="Wing R.A."/>
        </authorList>
    </citation>
    <scope>NUCLEOTIDE SEQUENCE [LARGE SCALE GENOMIC DNA]</scope>
    <source>
        <strain evidence="2">cv. OR44</strain>
    </source>
</reference>
<dbReference type="Proteomes" id="UP000008021">
    <property type="component" value="Chromosome 9"/>
</dbReference>
<keyword evidence="1" id="KW-0472">Membrane</keyword>
<name>A0A0E0EPK5_9ORYZ</name>
<keyword evidence="1" id="KW-0812">Transmembrane</keyword>